<evidence type="ECO:0000313" key="1">
    <source>
        <dbReference type="EMBL" id="MBC2651022.1"/>
    </source>
</evidence>
<sequence length="180" mass="19164">MALLGLAAALHGCAGTPDPRLAPFAATLAANDSATTALEQWCAARHIADPARVTASVLNSAPATAPADARHLLDLPDTERLGYRHVRLACGGTVLSEAHNWYVPARLTAEMNRTLDTSSVPFGKVAAPLGFRRERLGTLPRGHRDCPRGTILAHRALLRLPDGRPLALLVECYTRANLAP</sequence>
<dbReference type="RefSeq" id="WP_185682443.1">
    <property type="nucleotide sequence ID" value="NZ_JACLAU010000004.1"/>
</dbReference>
<evidence type="ECO:0008006" key="3">
    <source>
        <dbReference type="Google" id="ProtNLM"/>
    </source>
</evidence>
<organism evidence="1 2">
    <name type="scientific">Novosphingobium aerophilum</name>
    <dbReference type="NCBI Taxonomy" id="2839843"/>
    <lineage>
        <taxon>Bacteria</taxon>
        <taxon>Pseudomonadati</taxon>
        <taxon>Pseudomonadota</taxon>
        <taxon>Alphaproteobacteria</taxon>
        <taxon>Sphingomonadales</taxon>
        <taxon>Sphingomonadaceae</taxon>
        <taxon>Novosphingobium</taxon>
    </lineage>
</organism>
<dbReference type="Gene3D" id="3.40.1410.10">
    <property type="entry name" value="Chorismate lyase-like"/>
    <property type="match status" value="1"/>
</dbReference>
<evidence type="ECO:0000313" key="2">
    <source>
        <dbReference type="Proteomes" id="UP000520156"/>
    </source>
</evidence>
<dbReference type="InterPro" id="IPR028978">
    <property type="entry name" value="Chorismate_lyase_/UTRA_dom_sf"/>
</dbReference>
<dbReference type="EMBL" id="JACLAU010000004">
    <property type="protein sequence ID" value="MBC2651022.1"/>
    <property type="molecule type" value="Genomic_DNA"/>
</dbReference>
<dbReference type="SUPFAM" id="SSF64288">
    <property type="entry name" value="Chorismate lyase-like"/>
    <property type="match status" value="1"/>
</dbReference>
<accession>A0A7X1KBF8</accession>
<comment type="caution">
    <text evidence="1">The sequence shown here is derived from an EMBL/GenBank/DDBJ whole genome shotgun (WGS) entry which is preliminary data.</text>
</comment>
<reference evidence="1 2" key="1">
    <citation type="submission" date="2020-08" db="EMBL/GenBank/DDBJ databases">
        <title>The genome sequence of Novosphingobium flavum 4Y4.</title>
        <authorList>
            <person name="Liu Y."/>
        </authorList>
    </citation>
    <scope>NUCLEOTIDE SEQUENCE [LARGE SCALE GENOMIC DNA]</scope>
    <source>
        <strain evidence="1 2">4Y4</strain>
    </source>
</reference>
<proteinExistence type="predicted"/>
<keyword evidence="2" id="KW-1185">Reference proteome</keyword>
<name>A0A7X1KBF8_9SPHN</name>
<gene>
    <name evidence="1" type="ORF">H7F49_04840</name>
</gene>
<dbReference type="AlphaFoldDB" id="A0A7X1KBF8"/>
<dbReference type="Proteomes" id="UP000520156">
    <property type="component" value="Unassembled WGS sequence"/>
</dbReference>
<protein>
    <recommendedName>
        <fullName evidence="3">Chorismate lyase</fullName>
    </recommendedName>
</protein>